<name>A0A660L7P0_9ACTN</name>
<evidence type="ECO:0000313" key="3">
    <source>
        <dbReference type="Proteomes" id="UP000278962"/>
    </source>
</evidence>
<dbReference type="EMBL" id="RBIL01000001">
    <property type="protein sequence ID" value="RKQ90275.1"/>
    <property type="molecule type" value="Genomic_DNA"/>
</dbReference>
<keyword evidence="3" id="KW-1185">Reference proteome</keyword>
<comment type="caution">
    <text evidence="2">The sequence shown here is derived from an EMBL/GenBank/DDBJ whole genome shotgun (WGS) entry which is preliminary data.</text>
</comment>
<protein>
    <submittedName>
        <fullName evidence="2">Uncharacterized protein</fullName>
    </submittedName>
</protein>
<proteinExistence type="predicted"/>
<dbReference type="AlphaFoldDB" id="A0A660L7P0"/>
<sequence>MHDSGRPPDWLDTAAVAVLRDLQGADPITALAVVAWRPAFGLNGLHLGITEEPGPLPQLEDDLDPDDPTASGGGNWVPRTLAGPALLVLVADILRESLAETEVGWAQSRPPCPHHPHPARPVVRDGEAWWICGRDDEPLYRIGQDEVPTRPGPPRSWTTPKRSRRAEKRSHGRRRHG</sequence>
<reference evidence="2 3" key="1">
    <citation type="submission" date="2018-10" db="EMBL/GenBank/DDBJ databases">
        <title>Genomic Encyclopedia of Archaeal and Bacterial Type Strains, Phase II (KMG-II): from individual species to whole genera.</title>
        <authorList>
            <person name="Goeker M."/>
        </authorList>
    </citation>
    <scope>NUCLEOTIDE SEQUENCE [LARGE SCALE GENOMIC DNA]</scope>
    <source>
        <strain evidence="2 3">DSM 14954</strain>
    </source>
</reference>
<organism evidence="2 3">
    <name type="scientific">Solirubrobacter pauli</name>
    <dbReference type="NCBI Taxonomy" id="166793"/>
    <lineage>
        <taxon>Bacteria</taxon>
        <taxon>Bacillati</taxon>
        <taxon>Actinomycetota</taxon>
        <taxon>Thermoleophilia</taxon>
        <taxon>Solirubrobacterales</taxon>
        <taxon>Solirubrobacteraceae</taxon>
        <taxon>Solirubrobacter</taxon>
    </lineage>
</organism>
<evidence type="ECO:0000313" key="2">
    <source>
        <dbReference type="EMBL" id="RKQ90275.1"/>
    </source>
</evidence>
<feature type="region of interest" description="Disordered" evidence="1">
    <location>
        <begin position="52"/>
        <end position="77"/>
    </location>
</feature>
<feature type="compositionally biased region" description="Basic residues" evidence="1">
    <location>
        <begin position="161"/>
        <end position="177"/>
    </location>
</feature>
<gene>
    <name evidence="2" type="ORF">C8N24_0075</name>
</gene>
<accession>A0A660L7P0</accession>
<dbReference type="Proteomes" id="UP000278962">
    <property type="component" value="Unassembled WGS sequence"/>
</dbReference>
<feature type="region of interest" description="Disordered" evidence="1">
    <location>
        <begin position="140"/>
        <end position="177"/>
    </location>
</feature>
<dbReference type="RefSeq" id="WP_147447520.1">
    <property type="nucleotide sequence ID" value="NZ_RBIL01000001.1"/>
</dbReference>
<evidence type="ECO:0000256" key="1">
    <source>
        <dbReference type="SAM" id="MobiDB-lite"/>
    </source>
</evidence>